<evidence type="ECO:0000313" key="3">
    <source>
        <dbReference type="EMBL" id="QGQ94357.1"/>
    </source>
</evidence>
<feature type="domain" description="DUF2172" evidence="1">
    <location>
        <begin position="61"/>
        <end position="156"/>
    </location>
</feature>
<reference evidence="4" key="1">
    <citation type="submission" date="2018-11" db="EMBL/GenBank/DDBJ databases">
        <title>Complete genome sequence of Paenibacillus sp. ML311-T8.</title>
        <authorList>
            <person name="Nam Y.-D."/>
            <person name="Kang J."/>
            <person name="Chung W.-H."/>
            <person name="Park Y.S."/>
        </authorList>
    </citation>
    <scope>NUCLEOTIDE SEQUENCE [LARGE SCALE GENOMIC DNA]</scope>
    <source>
        <strain evidence="4">ML311-T8</strain>
    </source>
</reference>
<dbReference type="InterPro" id="IPR032589">
    <property type="entry name" value="DUF4910"/>
</dbReference>
<dbReference type="Pfam" id="PF09940">
    <property type="entry name" value="DUF2172"/>
    <property type="match status" value="1"/>
</dbReference>
<dbReference type="OrthoDB" id="9765654at2"/>
<feature type="domain" description="DUF4910" evidence="2">
    <location>
        <begin position="11"/>
        <end position="351"/>
    </location>
</feature>
<dbReference type="InterPro" id="IPR032610">
    <property type="entry name" value="DUF2172"/>
</dbReference>
<gene>
    <name evidence="3" type="ORF">EHS13_05270</name>
</gene>
<dbReference type="SUPFAM" id="SSF53187">
    <property type="entry name" value="Zn-dependent exopeptidases"/>
    <property type="match status" value="1"/>
</dbReference>
<evidence type="ECO:0000259" key="2">
    <source>
        <dbReference type="Pfam" id="PF16254"/>
    </source>
</evidence>
<dbReference type="Proteomes" id="UP000426246">
    <property type="component" value="Chromosome"/>
</dbReference>
<evidence type="ECO:0000313" key="4">
    <source>
        <dbReference type="Proteomes" id="UP000426246"/>
    </source>
</evidence>
<dbReference type="EMBL" id="CP034235">
    <property type="protein sequence ID" value="QGQ94357.1"/>
    <property type="molecule type" value="Genomic_DNA"/>
</dbReference>
<protein>
    <submittedName>
        <fullName evidence="3">DUF4910 domain-containing protein</fullName>
    </submittedName>
</protein>
<accession>A0A6B8REK1</accession>
<evidence type="ECO:0000259" key="1">
    <source>
        <dbReference type="Pfam" id="PF09940"/>
    </source>
</evidence>
<keyword evidence="4" id="KW-1185">Reference proteome</keyword>
<dbReference type="KEGG" id="ppsc:EHS13_05270"/>
<name>A0A6B8REK1_9BACL</name>
<dbReference type="Pfam" id="PF16254">
    <property type="entry name" value="DUF4910"/>
    <property type="match status" value="1"/>
</dbReference>
<organism evidence="3 4">
    <name type="scientific">Paenibacillus psychroresistens</name>
    <dbReference type="NCBI Taxonomy" id="1778678"/>
    <lineage>
        <taxon>Bacteria</taxon>
        <taxon>Bacillati</taxon>
        <taxon>Bacillota</taxon>
        <taxon>Bacilli</taxon>
        <taxon>Bacillales</taxon>
        <taxon>Paenibacillaceae</taxon>
        <taxon>Paenibacillus</taxon>
    </lineage>
</organism>
<dbReference type="Gene3D" id="3.50.30.90">
    <property type="match status" value="1"/>
</dbReference>
<dbReference type="RefSeq" id="WP_155699358.1">
    <property type="nucleotide sequence ID" value="NZ_CP034235.1"/>
</dbReference>
<dbReference type="AlphaFoldDB" id="A0A6B8REK1"/>
<proteinExistence type="predicted"/>
<dbReference type="Gene3D" id="3.40.630.10">
    <property type="entry name" value="Zn peptidases"/>
    <property type="match status" value="1"/>
</dbReference>
<sequence>MFSSPIQQRMYDLIHPYYMLNRVPVSDEISFFVKELAKELQVDVLSIPSGSACLTWEIPEKWTVHEAYIETLAGERIADFQKHPMQLKAYSAAFSGKVSREELLKRISSHPTQPDRLNYINRWQYQLGPKTDWGFSIPSAVADTLTDDVYQVHIDTDFSKGTCDIIDWILPGELPDTIFLAAHTCHPGQVNDGIACIALLIECFRYLQKLPRRKFTYRLILGPEYYASAGILQHGNDIEHLQYGIFLDMMANAHPISFSRSFDGNSYIDHIARNILKYNEPASKEIPYRGLYGNDEMFYDGPDYRIPTLGMSRHPFEYYHTELDDLEHCDFEKLEQSLVILQQIIEVFETDCIPTRTYKGPLYLSKYNLYIDPKIDPKGYSNLQEIQILMDGTRSCLEIAQQLEINYTFVSTFVQELCQHKLAVTRAIPSRKQRILLEVNR</sequence>